<keyword evidence="3" id="KW-0067">ATP-binding</keyword>
<dbReference type="RefSeq" id="WP_379041372.1">
    <property type="nucleotide sequence ID" value="NZ_JBHSKW010000014.1"/>
</dbReference>
<dbReference type="InterPro" id="IPR025420">
    <property type="entry name" value="DUF4143"/>
</dbReference>
<organism evidence="3 4">
    <name type="scientific">Pedobacter alpinus</name>
    <dbReference type="NCBI Taxonomy" id="1590643"/>
    <lineage>
        <taxon>Bacteria</taxon>
        <taxon>Pseudomonadati</taxon>
        <taxon>Bacteroidota</taxon>
        <taxon>Sphingobacteriia</taxon>
        <taxon>Sphingobacteriales</taxon>
        <taxon>Sphingobacteriaceae</taxon>
        <taxon>Pedobacter</taxon>
    </lineage>
</organism>
<sequence length="381" mass="43509">MNEPKQFIQVLMGPRQVGKTTLIEQLTAQINCQYIFESADAVAATDHTWIATLWEKARLLARSVKGQDVILIVDEIQKIDNWSEMVKRLWDEDARNKLQLKVILLGSSRLLLQQGLTESLAGRFESTYIPHWSFSEMEQAFGFSPEQYVWFGAYPGSVSLINDEERWKNYVRNALIETSISKDILMLTRIDKPALMKRLFELGCLYSGQILSYTKVMGQLQDAGNTTTLSNYLELLDTAGLLAGIEKYAADVIRKRSSSPKFQVHNNALISAQRNEFFNEILTNKEEWGRMVESSIGSHLINAGLVYNFKVHYWRHRNDELDFVLEKRGKVIGLEVKTNNTVSTGGMTAFSKMHHPDKVLMIGNGGLPWQEFLKIDPHQLF</sequence>
<dbReference type="PANTHER" id="PTHR43566">
    <property type="entry name" value="CONSERVED PROTEIN"/>
    <property type="match status" value="1"/>
</dbReference>
<dbReference type="GO" id="GO:0005524">
    <property type="term" value="F:ATP binding"/>
    <property type="evidence" value="ECO:0007669"/>
    <property type="project" value="UniProtKB-KW"/>
</dbReference>
<keyword evidence="3" id="KW-0547">Nucleotide-binding</keyword>
<dbReference type="EMBL" id="JBHULV010000029">
    <property type="protein sequence ID" value="MFD2732042.1"/>
    <property type="molecule type" value="Genomic_DNA"/>
</dbReference>
<feature type="domain" description="DUF4143" evidence="2">
    <location>
        <begin position="182"/>
        <end position="338"/>
    </location>
</feature>
<evidence type="ECO:0000313" key="4">
    <source>
        <dbReference type="Proteomes" id="UP001597546"/>
    </source>
</evidence>
<dbReference type="Pfam" id="PF13173">
    <property type="entry name" value="AAA_14"/>
    <property type="match status" value="1"/>
</dbReference>
<dbReference type="SUPFAM" id="SSF52540">
    <property type="entry name" value="P-loop containing nucleoside triphosphate hydrolases"/>
    <property type="match status" value="1"/>
</dbReference>
<dbReference type="InterPro" id="IPR027417">
    <property type="entry name" value="P-loop_NTPase"/>
</dbReference>
<dbReference type="Gene3D" id="3.40.50.300">
    <property type="entry name" value="P-loop containing nucleotide triphosphate hydrolases"/>
    <property type="match status" value="1"/>
</dbReference>
<name>A0ABW5TRX7_9SPHI</name>
<dbReference type="Proteomes" id="UP001597546">
    <property type="component" value="Unassembled WGS sequence"/>
</dbReference>
<feature type="domain" description="AAA" evidence="1">
    <location>
        <begin position="8"/>
        <end position="137"/>
    </location>
</feature>
<dbReference type="PANTHER" id="PTHR43566:SF1">
    <property type="entry name" value="AAA+ ATPASE DOMAIN-CONTAINING PROTEIN"/>
    <property type="match status" value="1"/>
</dbReference>
<accession>A0ABW5TRX7</accession>
<evidence type="ECO:0000259" key="1">
    <source>
        <dbReference type="Pfam" id="PF13173"/>
    </source>
</evidence>
<evidence type="ECO:0000313" key="3">
    <source>
        <dbReference type="EMBL" id="MFD2732042.1"/>
    </source>
</evidence>
<reference evidence="4" key="1">
    <citation type="journal article" date="2019" name="Int. J. Syst. Evol. Microbiol.">
        <title>The Global Catalogue of Microorganisms (GCM) 10K type strain sequencing project: providing services to taxonomists for standard genome sequencing and annotation.</title>
        <authorList>
            <consortium name="The Broad Institute Genomics Platform"/>
            <consortium name="The Broad Institute Genome Sequencing Center for Infectious Disease"/>
            <person name="Wu L."/>
            <person name="Ma J."/>
        </authorList>
    </citation>
    <scope>NUCLEOTIDE SEQUENCE [LARGE SCALE GENOMIC DNA]</scope>
    <source>
        <strain evidence="4">KCTC 42456</strain>
    </source>
</reference>
<gene>
    <name evidence="3" type="ORF">ACFSSE_10045</name>
</gene>
<keyword evidence="4" id="KW-1185">Reference proteome</keyword>
<dbReference type="InterPro" id="IPR041682">
    <property type="entry name" value="AAA_14"/>
</dbReference>
<dbReference type="Pfam" id="PF13635">
    <property type="entry name" value="DUF4143"/>
    <property type="match status" value="1"/>
</dbReference>
<comment type="caution">
    <text evidence="3">The sequence shown here is derived from an EMBL/GenBank/DDBJ whole genome shotgun (WGS) entry which is preliminary data.</text>
</comment>
<evidence type="ECO:0000259" key="2">
    <source>
        <dbReference type="Pfam" id="PF13635"/>
    </source>
</evidence>
<protein>
    <submittedName>
        <fullName evidence="3">ATP-binding protein</fullName>
    </submittedName>
</protein>
<proteinExistence type="predicted"/>